<keyword evidence="5" id="KW-0812">Transmembrane</keyword>
<evidence type="ECO:0000259" key="7">
    <source>
        <dbReference type="Pfam" id="PF10633"/>
    </source>
</evidence>
<dbReference type="InterPro" id="IPR017853">
    <property type="entry name" value="GH"/>
</dbReference>
<feature type="domain" description="Alpha-galactosidase NEW3" evidence="7">
    <location>
        <begin position="835"/>
        <end position="895"/>
    </location>
</feature>
<dbReference type="Gene3D" id="2.60.120.260">
    <property type="entry name" value="Galactose-binding domain-like"/>
    <property type="match status" value="1"/>
</dbReference>
<dbReference type="GO" id="GO:0046872">
    <property type="term" value="F:metal ion binding"/>
    <property type="evidence" value="ECO:0007669"/>
    <property type="project" value="UniProtKB-KW"/>
</dbReference>
<keyword evidence="3" id="KW-0862">Zinc</keyword>
<evidence type="ECO:0000256" key="3">
    <source>
        <dbReference type="ARBA" id="ARBA00022833"/>
    </source>
</evidence>
<keyword evidence="1" id="KW-0479">Metal-binding</keyword>
<dbReference type="Proteomes" id="UP000244896">
    <property type="component" value="Chromosome"/>
</dbReference>
<dbReference type="Pfam" id="PF02449">
    <property type="entry name" value="Glyco_hydro_42"/>
    <property type="match status" value="1"/>
</dbReference>
<evidence type="ECO:0000259" key="6">
    <source>
        <dbReference type="Pfam" id="PF02449"/>
    </source>
</evidence>
<name>A0A2U8E4T5_9BACT</name>
<accession>A0A2U8E4T5</accession>
<dbReference type="InterPro" id="IPR003476">
    <property type="entry name" value="Glyco_hydro_42"/>
</dbReference>
<sequence length="1104" mass="121713">MNATEYPHSTHPWLRMFRFIFTVLPFAAGFVMFFPAVPSHCAEPLENAAAYSLLRNEDGSSKPGAFPMGFVRGETAQTVQLGFSQVQDVAMFDSLVKGEKYPEPSAYLQSREGIEYYSLALPADSLGPLHLSAAGENAIGTKPVPGIGPLLLAHGPDGKPYSHPKHKTRALAKSIDLCDVFDRNTRRYLVSYVREHVRSRVGSPIDNRIARWGLDNEWEARPNYSPEACRLFVEWLKRAYQNNITELNRAWGSSFTAFDAELTKELPREDDYLRKPGRFLDWCDFQSEYFMHVLGEQMAAMREADPRKRGVVHKSTQITLEMPATSRTRMINHGRFGDIARPHSGGLYGIDMYGAGDRQAYEINYIFNCIRPHDRAPGFGVMLCEANNHGGPGHQFAGTMWRLLANGLKSMMFFTPGYVGAPVKSDWDHFSFIDRDTGRPKDKFFYAARWANMVRRTEEFWSAAVPAPGMPRIAMLVPKRDVLLSERSERNQNTGMFSYARNHRWMVFRWLREQGYWVDVLPYEKLGDDYLSAYDALVLVGAEHLSPTECETIARHVASGRVLVADTMPGYFDQHHRVLNAFAKVAGVEASRLPDLGEVHFDINGRKVSAKTPVAVNLRADGNAKVLARDAAGKPLALVSPFHGGRILLMPFELGSLEHVEKGKSLDSLQSGNAPTAGSEPYASFPGEFDIGAWLGGLLRTAGVRPACAISGENSDNARIIRIEQPYVDANGNVAVVITNRAQIEPREIMRACEIELPLPGGAWAAGLWGSAESDELHPVSVAQVSGALHRVSLPEIASAGVLYFFRKHEPLIGITSIEAEGGAVAVDGVTPKIAPGAALKVTARLFNTTGATLSSGEMALRAPSGWTIGAERVRTKELAAGESVSVEFSIIPEKDGKRMKPDWIYPLVARWGTDGKDRSIAATHVESAPLPEDIAWLLTDNANYPETHPYKKKTGATYAYSKSAMAEADPISKAGKTPPGRALLGGFGSIAGERNSFNRGGYVKTFYARYNTPKVEVTFDLKDVRTVRRVNIVSGPEPVRPQGIEVFTSEDGKTFALQKTITPGEPSLEHVAALDDIRARHVKLVVTWPKAGGTLDEVEIWGR</sequence>
<gene>
    <name evidence="8" type="ORF">CKA38_12500</name>
</gene>
<evidence type="ECO:0000256" key="2">
    <source>
        <dbReference type="ARBA" id="ARBA00022801"/>
    </source>
</evidence>
<feature type="domain" description="Glycoside hydrolase family 42 N-terminal" evidence="6">
    <location>
        <begin position="207"/>
        <end position="307"/>
    </location>
</feature>
<dbReference type="Pfam" id="PF10633">
    <property type="entry name" value="NPCBM_assoc"/>
    <property type="match status" value="1"/>
</dbReference>
<evidence type="ECO:0000313" key="9">
    <source>
        <dbReference type="Proteomes" id="UP000244896"/>
    </source>
</evidence>
<feature type="transmembrane region" description="Helical" evidence="5">
    <location>
        <begin position="16"/>
        <end position="37"/>
    </location>
</feature>
<evidence type="ECO:0000256" key="5">
    <source>
        <dbReference type="SAM" id="Phobius"/>
    </source>
</evidence>
<protein>
    <recommendedName>
        <fullName evidence="10">Beta-galactosidase</fullName>
    </recommendedName>
</protein>
<dbReference type="KEGG" id="elut:CKA38_12500"/>
<dbReference type="InterPro" id="IPR018905">
    <property type="entry name" value="A-galactase_NEW3"/>
</dbReference>
<dbReference type="SUPFAM" id="SSF51445">
    <property type="entry name" value="(Trans)glycosidases"/>
    <property type="match status" value="1"/>
</dbReference>
<dbReference type="CDD" id="cd03143">
    <property type="entry name" value="A4_beta-galactosidase_middle_domain"/>
    <property type="match status" value="1"/>
</dbReference>
<dbReference type="Gene3D" id="3.40.50.880">
    <property type="match status" value="1"/>
</dbReference>
<keyword evidence="5" id="KW-1133">Transmembrane helix</keyword>
<dbReference type="Gene3D" id="3.20.20.80">
    <property type="entry name" value="Glycosidases"/>
    <property type="match status" value="1"/>
</dbReference>
<dbReference type="SUPFAM" id="SSF52317">
    <property type="entry name" value="Class I glutamine amidotransferase-like"/>
    <property type="match status" value="1"/>
</dbReference>
<reference evidence="8 9" key="1">
    <citation type="journal article" date="2018" name="Syst. Appl. Microbiol.">
        <title>Ereboglobus luteus gen. nov. sp. nov. from cockroach guts, and new insights into the oxygen relationship of the genera Opitutus and Didymococcus (Verrucomicrobia: Opitutaceae).</title>
        <authorList>
            <person name="Tegtmeier D."/>
            <person name="Belitz A."/>
            <person name="Radek R."/>
            <person name="Heimerl T."/>
            <person name="Brune A."/>
        </authorList>
    </citation>
    <scope>NUCLEOTIDE SEQUENCE [LARGE SCALE GENOMIC DNA]</scope>
    <source>
        <strain evidence="8 9">Ho45</strain>
    </source>
</reference>
<dbReference type="PANTHER" id="PTHR36447:SF2">
    <property type="entry name" value="BETA-GALACTOSIDASE YESZ"/>
    <property type="match status" value="1"/>
</dbReference>
<dbReference type="InterPro" id="IPR029062">
    <property type="entry name" value="Class_I_gatase-like"/>
</dbReference>
<evidence type="ECO:0000256" key="1">
    <source>
        <dbReference type="ARBA" id="ARBA00022723"/>
    </source>
</evidence>
<dbReference type="EMBL" id="CP023004">
    <property type="protein sequence ID" value="AWI09958.1"/>
    <property type="molecule type" value="Genomic_DNA"/>
</dbReference>
<keyword evidence="5" id="KW-0472">Membrane</keyword>
<keyword evidence="4" id="KW-0326">Glycosidase</keyword>
<keyword evidence="9" id="KW-1185">Reference proteome</keyword>
<dbReference type="GO" id="GO:0005975">
    <property type="term" value="P:carbohydrate metabolic process"/>
    <property type="evidence" value="ECO:0007669"/>
    <property type="project" value="InterPro"/>
</dbReference>
<dbReference type="PANTHER" id="PTHR36447">
    <property type="entry name" value="BETA-GALACTOSIDASE GANA"/>
    <property type="match status" value="1"/>
</dbReference>
<proteinExistence type="predicted"/>
<organism evidence="8 9">
    <name type="scientific">Ereboglobus luteus</name>
    <dbReference type="NCBI Taxonomy" id="1796921"/>
    <lineage>
        <taxon>Bacteria</taxon>
        <taxon>Pseudomonadati</taxon>
        <taxon>Verrucomicrobiota</taxon>
        <taxon>Opitutia</taxon>
        <taxon>Opitutales</taxon>
        <taxon>Opitutaceae</taxon>
        <taxon>Ereboglobus</taxon>
    </lineage>
</organism>
<dbReference type="GO" id="GO:0004565">
    <property type="term" value="F:beta-galactosidase activity"/>
    <property type="evidence" value="ECO:0007669"/>
    <property type="project" value="InterPro"/>
</dbReference>
<evidence type="ECO:0008006" key="10">
    <source>
        <dbReference type="Google" id="ProtNLM"/>
    </source>
</evidence>
<dbReference type="AlphaFoldDB" id="A0A2U8E4T5"/>
<dbReference type="InterPro" id="IPR013529">
    <property type="entry name" value="Glyco_hydro_42_N"/>
</dbReference>
<dbReference type="SUPFAM" id="SSF49785">
    <property type="entry name" value="Galactose-binding domain-like"/>
    <property type="match status" value="1"/>
</dbReference>
<evidence type="ECO:0000313" key="8">
    <source>
        <dbReference type="EMBL" id="AWI09958.1"/>
    </source>
</evidence>
<dbReference type="GO" id="GO:0009341">
    <property type="term" value="C:beta-galactosidase complex"/>
    <property type="evidence" value="ECO:0007669"/>
    <property type="project" value="InterPro"/>
</dbReference>
<keyword evidence="2" id="KW-0378">Hydrolase</keyword>
<dbReference type="OrthoDB" id="174678at2"/>
<evidence type="ECO:0000256" key="4">
    <source>
        <dbReference type="ARBA" id="ARBA00023295"/>
    </source>
</evidence>
<dbReference type="InterPro" id="IPR008979">
    <property type="entry name" value="Galactose-bd-like_sf"/>
</dbReference>